<evidence type="ECO:0000313" key="1">
    <source>
        <dbReference type="EMBL" id="BCT77658.1"/>
    </source>
</evidence>
<dbReference type="EMBL" id="AP024525">
    <property type="protein sequence ID" value="BCT77658.1"/>
    <property type="molecule type" value="Genomic_DNA"/>
</dbReference>
<proteinExistence type="predicted"/>
<dbReference type="Proteomes" id="UP001319861">
    <property type="component" value="Chromosome"/>
</dbReference>
<sequence>MLDVLGALSERRIPMRAHAAAGPAAHRATITMFVPHGHPAHRAGAASVRAARGRTAQWLPVRGGLPAALAAAVCALTLLTTVLLGAVPGGPLASASPVLPWQAAAPAGPISATTAGPAVPGILAPAPATVVSRAVVLPAPHFIRVPSRTR</sequence>
<reference evidence="1 2" key="1">
    <citation type="journal article" date="2021" name="J. Biosci. Bioeng.">
        <title>Identification and characterization of a chc gene cluster responsible for the aromatization pathway of cyclohexanecarboxylate degradation in Sinomonas cyclohexanicum ATCC 51369.</title>
        <authorList>
            <person name="Yamamoto T."/>
            <person name="Hasegawa Y."/>
            <person name="Lau P.C.K."/>
            <person name="Iwaki H."/>
        </authorList>
    </citation>
    <scope>NUCLEOTIDE SEQUENCE [LARGE SCALE GENOMIC DNA]</scope>
    <source>
        <strain evidence="1 2">ATCC 51369</strain>
    </source>
</reference>
<gene>
    <name evidence="1" type="ORF">SCMU_35000</name>
</gene>
<accession>A0ABN6FLM6</accession>
<keyword evidence="2" id="KW-1185">Reference proteome</keyword>
<name>A0ABN6FLM6_SINCY</name>
<protein>
    <submittedName>
        <fullName evidence="1">Uncharacterized protein</fullName>
    </submittedName>
</protein>
<organism evidence="1 2">
    <name type="scientific">Sinomonas cyclohexanicum</name>
    <name type="common">Corynebacterium cyclohexanicum</name>
    <dbReference type="NCBI Taxonomy" id="322009"/>
    <lineage>
        <taxon>Bacteria</taxon>
        <taxon>Bacillati</taxon>
        <taxon>Actinomycetota</taxon>
        <taxon>Actinomycetes</taxon>
        <taxon>Micrococcales</taxon>
        <taxon>Micrococcaceae</taxon>
        <taxon>Sinomonas</taxon>
    </lineage>
</organism>
<evidence type="ECO:0000313" key="2">
    <source>
        <dbReference type="Proteomes" id="UP001319861"/>
    </source>
</evidence>